<comment type="subcellular location">
    <subcellularLocation>
        <location evidence="5">Cell membrane</location>
        <topology evidence="5">Multi-pass membrane protein</topology>
    </subcellularLocation>
    <subcellularLocation>
        <location evidence="4">Cell projection</location>
        <location evidence="4">Cilium</location>
    </subcellularLocation>
</comment>
<gene>
    <name evidence="29" type="primary">ADCY5</name>
</gene>
<evidence type="ECO:0000313" key="30">
    <source>
        <dbReference type="Proteomes" id="UP000805418"/>
    </source>
</evidence>
<evidence type="ECO:0000256" key="27">
    <source>
        <dbReference type="SAM" id="Phobius"/>
    </source>
</evidence>
<keyword evidence="17 27" id="KW-0472">Membrane</keyword>
<evidence type="ECO:0000256" key="3">
    <source>
        <dbReference type="ARBA" id="ARBA00001946"/>
    </source>
</evidence>
<dbReference type="Proteomes" id="UP000805418">
    <property type="component" value="Chromosome 33"/>
</dbReference>
<feature type="compositionally biased region" description="Basic and acidic residues" evidence="26">
    <location>
        <begin position="164"/>
        <end position="184"/>
    </location>
</feature>
<dbReference type="InterPro" id="IPR009398">
    <property type="entry name" value="Adcy_conserved_dom"/>
</dbReference>
<evidence type="ECO:0000259" key="28">
    <source>
        <dbReference type="PROSITE" id="PS50125"/>
    </source>
</evidence>
<dbReference type="EC" id="4.6.1.1" evidence="6"/>
<protein>
    <recommendedName>
        <fullName evidence="20">Adenylate cyclase type 5</fullName>
        <ecNumber evidence="6">4.6.1.1</ecNumber>
    </recommendedName>
    <alternativeName>
        <fullName evidence="23">ATP pyrophosphate-lyase 5</fullName>
    </alternativeName>
    <alternativeName>
        <fullName evidence="22">Adenylate cyclase type V</fullName>
    </alternativeName>
    <alternativeName>
        <fullName evidence="21">Adenylyl cyclase 5</fullName>
    </alternativeName>
</protein>
<evidence type="ECO:0000256" key="4">
    <source>
        <dbReference type="ARBA" id="ARBA00004138"/>
    </source>
</evidence>
<reference evidence="29" key="3">
    <citation type="submission" date="2025-09" db="UniProtKB">
        <authorList>
            <consortium name="Ensembl"/>
        </authorList>
    </citation>
    <scope>IDENTIFICATION</scope>
    <source>
        <strain evidence="29">Boxer</strain>
    </source>
</reference>
<dbReference type="InterPro" id="IPR018297">
    <property type="entry name" value="A/G_cyclase_CS"/>
</dbReference>
<keyword evidence="16" id="KW-0969">Cilium</keyword>
<proteinExistence type="inferred from homology"/>
<keyword evidence="10" id="KW-0479">Metal-binding</keyword>
<feature type="transmembrane region" description="Helical" evidence="27">
    <location>
        <begin position="271"/>
        <end position="291"/>
    </location>
</feature>
<dbReference type="Pfam" id="PF00211">
    <property type="entry name" value="Guanylate_cyc"/>
    <property type="match status" value="2"/>
</dbReference>
<evidence type="ECO:0000256" key="19">
    <source>
        <dbReference type="ARBA" id="ARBA00023273"/>
    </source>
</evidence>
<evidence type="ECO:0000313" key="29">
    <source>
        <dbReference type="Ensembl" id="ENSCAFP00845034014.1"/>
    </source>
</evidence>
<dbReference type="GO" id="GO:0005886">
    <property type="term" value="C:plasma membrane"/>
    <property type="evidence" value="ECO:0007669"/>
    <property type="project" value="UniProtKB-SubCell"/>
</dbReference>
<evidence type="ECO:0000256" key="1">
    <source>
        <dbReference type="ARBA" id="ARBA00001593"/>
    </source>
</evidence>
<evidence type="ECO:0000256" key="14">
    <source>
        <dbReference type="ARBA" id="ARBA00022989"/>
    </source>
</evidence>
<comment type="function">
    <text evidence="24">Catalyzes the formation of the signaling molecule cAMP in response to G-protein signaling. Mediates signaling downstream of ADRB1. Regulates the increase of free cytosolic Ca(2+) in response to increased blood glucose levels and contributes to the regulation of Ca(2+)-dependent insulin secretion.</text>
</comment>
<evidence type="ECO:0000256" key="10">
    <source>
        <dbReference type="ARBA" id="ARBA00022723"/>
    </source>
</evidence>
<evidence type="ECO:0000256" key="13">
    <source>
        <dbReference type="ARBA" id="ARBA00022842"/>
    </source>
</evidence>
<evidence type="ECO:0000256" key="16">
    <source>
        <dbReference type="ARBA" id="ARBA00023069"/>
    </source>
</evidence>
<feature type="transmembrane region" description="Helical" evidence="27">
    <location>
        <begin position="711"/>
        <end position="736"/>
    </location>
</feature>
<feature type="compositionally biased region" description="Basic and acidic residues" evidence="26">
    <location>
        <begin position="68"/>
        <end position="79"/>
    </location>
</feature>
<dbReference type="InterPro" id="IPR032628">
    <property type="entry name" value="AC_N"/>
</dbReference>
<evidence type="ECO:0000256" key="2">
    <source>
        <dbReference type="ARBA" id="ARBA00001936"/>
    </source>
</evidence>
<dbReference type="GO" id="GO:0005929">
    <property type="term" value="C:cilium"/>
    <property type="evidence" value="ECO:0007669"/>
    <property type="project" value="UniProtKB-SubCell"/>
</dbReference>
<feature type="transmembrane region" description="Helical" evidence="27">
    <location>
        <begin position="857"/>
        <end position="876"/>
    </location>
</feature>
<sequence length="1146" mass="127748">MSGPRSASPPGCAATRGGPEHRAAWGEAEARANGHPHAAGGATRGCSKKPGGAVTPQLQQQQQQQQHEQQHEQQQHEQQQHVQQQQRLAKRWRGDDDPPLGGDDPLAGGFGFSFRSRSAWQERGGDDCRRGSRRRRRGAAGGGSSRAPPAGGGGGPAAAGGAEVRPRSVELGLDERRGRGRAEPEPEAEAGAPGGDRGARDGDGPAGPGACCRALLQIFRSKKFPSDKLERLYQRYFFRLNQSSLTMLMAVLVLVCLVMLAFHAARPPLRLPHLAVLAAAVGVILVMAVLCNRAAFHQDHMGLACYALIAVVLAVQVVGLLLPQPRSASEGIWWTVFFIYTIYTLLPVRMRAAVLSGVLLSALHLAIALRANAQDRFLLKQLVSNVLIFSCTNIVGVCTHYPAEVSQRQAFQETRECIQARLHSQRENQQQERLLLSVLPRHVAMEMKADINAKQEDMMFHKIYIQKHDNVRLVREVTGVNVNMRVGIHSGRVHCGVLGLRKWQFDVWSNDVTLANHMEAGGKAGRIHITKATLSYLNGDYEVEPGCGGERNAYLKEHSIETFLILRCTQKRKEEKAMIAKMNRQRTNSIGHNPPHWGAERPFYNHLGGNQVSKEMKRMGFEDPKDKNAQESANPEDEVDEFLGRAIDARSIDRLRSEHVRKFLLTFREPDLEKKYSKQVDDRFGAYVACASLVFLFICFVQITIVPHSVFMLSFYLTCFLLLTLVVFVSVIYSCVKLFPAPLQSLSRKIVRSKTNSTLVGVFTITLVFLSAFVNMFMCNSEDLLGCLADEHNISTSRVNACHVAASAANLSLGDEQGFCGSPWPSCNFPEYFTYSVLLSLLACSVFLQISCIGKLVLMLAIELIYVLVVEVPRVTLFDNADLLVTANAIDFNNNNGTSQCPEHATKVALKVVTPIIISVFVLALYLHAQQVESTARLDFLWKLQATEEKEEMEELQAYNRRLLHNILPKDVAAHFLARERRNDELYYQSCECVAVMFASIANFSEFYVELEANNEGVECLRLLNEIIADFDEIISEDRFRQLEKIKTIGSTYMAASGLNDSTYDKVGKTHIKALADFAMKLMDQMKYINEHSFNNFQMKIGELGFRPVQPGVSRWGKKPHVAWQDRGGGLWREGSMFVVLPLMQR</sequence>
<keyword evidence="30" id="KW-1185">Reference proteome</keyword>
<keyword evidence="15" id="KW-0115">cAMP biosynthesis</keyword>
<evidence type="ECO:0000256" key="21">
    <source>
        <dbReference type="ARBA" id="ARBA00041988"/>
    </source>
</evidence>
<dbReference type="GO" id="GO:0005524">
    <property type="term" value="F:ATP binding"/>
    <property type="evidence" value="ECO:0007669"/>
    <property type="project" value="UniProtKB-KW"/>
</dbReference>
<evidence type="ECO:0000256" key="26">
    <source>
        <dbReference type="SAM" id="MobiDB-lite"/>
    </source>
</evidence>
<dbReference type="GO" id="GO:0006171">
    <property type="term" value="P:cAMP biosynthetic process"/>
    <property type="evidence" value="ECO:0007669"/>
    <property type="project" value="UniProtKB-KW"/>
</dbReference>
<evidence type="ECO:0000256" key="6">
    <source>
        <dbReference type="ARBA" id="ARBA00012201"/>
    </source>
</evidence>
<dbReference type="SUPFAM" id="SSF55073">
    <property type="entry name" value="Nucleotide cyclase"/>
    <property type="match status" value="2"/>
</dbReference>
<keyword evidence="12" id="KW-0067">ATP-binding</keyword>
<dbReference type="GO" id="GO:0035556">
    <property type="term" value="P:intracellular signal transduction"/>
    <property type="evidence" value="ECO:0007669"/>
    <property type="project" value="InterPro"/>
</dbReference>
<dbReference type="GO" id="GO:0046872">
    <property type="term" value="F:metal ion binding"/>
    <property type="evidence" value="ECO:0007669"/>
    <property type="project" value="UniProtKB-KW"/>
</dbReference>
<dbReference type="Pfam" id="PF16214">
    <property type="entry name" value="AC_N"/>
    <property type="match status" value="1"/>
</dbReference>
<keyword evidence="14 27" id="KW-1133">Transmembrane helix</keyword>
<dbReference type="PANTHER" id="PTHR45627">
    <property type="entry name" value="ADENYLATE CYCLASE TYPE 1"/>
    <property type="match status" value="1"/>
</dbReference>
<feature type="domain" description="Guanylate cyclase" evidence="28">
    <location>
        <begin position="482"/>
        <end position="519"/>
    </location>
</feature>
<dbReference type="PANTHER" id="PTHR45627:SF7">
    <property type="entry name" value="ADENYLATE CYCLASE TYPE 5"/>
    <property type="match status" value="1"/>
</dbReference>
<feature type="compositionally biased region" description="Gly residues" evidence="26">
    <location>
        <begin position="139"/>
        <end position="158"/>
    </location>
</feature>
<evidence type="ECO:0000256" key="8">
    <source>
        <dbReference type="ARBA" id="ARBA00022553"/>
    </source>
</evidence>
<dbReference type="InterPro" id="IPR029787">
    <property type="entry name" value="Nucleotide_cyclase"/>
</dbReference>
<feature type="compositionally biased region" description="Low complexity" evidence="26">
    <location>
        <begin position="57"/>
        <end position="67"/>
    </location>
</feature>
<feature type="transmembrane region" description="Helical" evidence="27">
    <location>
        <begin position="757"/>
        <end position="778"/>
    </location>
</feature>
<dbReference type="PROSITE" id="PS50125">
    <property type="entry name" value="GUANYLATE_CYCLASE_2"/>
    <property type="match status" value="2"/>
</dbReference>
<evidence type="ECO:0000256" key="15">
    <source>
        <dbReference type="ARBA" id="ARBA00022998"/>
    </source>
</evidence>
<keyword evidence="13" id="KW-0460">Magnesium</keyword>
<comment type="cofactor">
    <cofactor evidence="3">
        <name>Mg(2+)</name>
        <dbReference type="ChEBI" id="CHEBI:18420"/>
    </cofactor>
</comment>
<feature type="transmembrane region" description="Helical" evidence="27">
    <location>
        <begin position="832"/>
        <end position="850"/>
    </location>
</feature>
<dbReference type="OrthoDB" id="10261550at2759"/>
<dbReference type="SMART" id="SM00044">
    <property type="entry name" value="CYCc"/>
    <property type="match status" value="2"/>
</dbReference>
<dbReference type="AlphaFoldDB" id="A0A8I3PM67"/>
<evidence type="ECO:0000256" key="9">
    <source>
        <dbReference type="ARBA" id="ARBA00022692"/>
    </source>
</evidence>
<evidence type="ECO:0000256" key="12">
    <source>
        <dbReference type="ARBA" id="ARBA00022840"/>
    </source>
</evidence>
<feature type="transmembrane region" description="Helical" evidence="27">
    <location>
        <begin position="245"/>
        <end position="265"/>
    </location>
</feature>
<evidence type="ECO:0000256" key="5">
    <source>
        <dbReference type="ARBA" id="ARBA00004651"/>
    </source>
</evidence>
<dbReference type="Ensembl" id="ENSCAFT00845043415.1">
    <property type="protein sequence ID" value="ENSCAFP00845034014.1"/>
    <property type="gene ID" value="ENSCAFG00845024171.1"/>
</dbReference>
<name>A0A8I3PM67_CANLF</name>
<comment type="cofactor">
    <cofactor evidence="2">
        <name>Mn(2+)</name>
        <dbReference type="ChEBI" id="CHEBI:29035"/>
    </cofactor>
</comment>
<keyword evidence="11" id="KW-0547">Nucleotide-binding</keyword>
<dbReference type="GeneTree" id="ENSGT00940000158054"/>
<feature type="transmembrane region" description="Helical" evidence="27">
    <location>
        <begin position="684"/>
        <end position="705"/>
    </location>
</feature>
<dbReference type="CDD" id="cd07302">
    <property type="entry name" value="CHD"/>
    <property type="match status" value="2"/>
</dbReference>
<keyword evidence="19" id="KW-0966">Cell projection</keyword>
<feature type="compositionally biased region" description="Basic and acidic residues" evidence="26">
    <location>
        <begin position="18"/>
        <end position="32"/>
    </location>
</feature>
<feature type="region of interest" description="Disordered" evidence="26">
    <location>
        <begin position="1"/>
        <end position="205"/>
    </location>
</feature>
<reference evidence="29" key="1">
    <citation type="submission" date="2020-03" db="EMBL/GenBank/DDBJ databases">
        <title>Long-read based genome assembly of a Labrador retriever dog.</title>
        <authorList>
            <person name="Eory L."/>
            <person name="Zhang W."/>
            <person name="Schoenebeck J."/>
        </authorList>
    </citation>
    <scope>NUCLEOTIDE SEQUENCE [LARGE SCALE GENOMIC DNA]</scope>
    <source>
        <strain evidence="29">Labrador retriever</strain>
    </source>
</reference>
<feature type="domain" description="Guanylate cyclase" evidence="28">
    <location>
        <begin position="995"/>
        <end position="1102"/>
    </location>
</feature>
<dbReference type="Gene3D" id="3.30.70.1230">
    <property type="entry name" value="Nucleotide cyclase"/>
    <property type="match status" value="2"/>
</dbReference>
<evidence type="ECO:0000256" key="25">
    <source>
        <dbReference type="RuleBase" id="RU000405"/>
    </source>
</evidence>
<dbReference type="FunFam" id="3.30.70.1230:FF:000095">
    <property type="entry name" value="Adenylate cyclase, putative"/>
    <property type="match status" value="1"/>
</dbReference>
<evidence type="ECO:0000256" key="7">
    <source>
        <dbReference type="ARBA" id="ARBA00022481"/>
    </source>
</evidence>
<evidence type="ECO:0000256" key="18">
    <source>
        <dbReference type="ARBA" id="ARBA00023239"/>
    </source>
</evidence>
<evidence type="ECO:0000256" key="17">
    <source>
        <dbReference type="ARBA" id="ARBA00023136"/>
    </source>
</evidence>
<comment type="catalytic activity">
    <reaction evidence="1">
        <text>ATP = 3',5'-cyclic AMP + diphosphate</text>
        <dbReference type="Rhea" id="RHEA:15389"/>
        <dbReference type="ChEBI" id="CHEBI:30616"/>
        <dbReference type="ChEBI" id="CHEBI:33019"/>
        <dbReference type="ChEBI" id="CHEBI:58165"/>
        <dbReference type="EC" id="4.6.1.1"/>
    </reaction>
</comment>
<organism evidence="29 30">
    <name type="scientific">Canis lupus familiaris</name>
    <name type="common">Dog</name>
    <name type="synonym">Canis familiaris</name>
    <dbReference type="NCBI Taxonomy" id="9615"/>
    <lineage>
        <taxon>Eukaryota</taxon>
        <taxon>Metazoa</taxon>
        <taxon>Chordata</taxon>
        <taxon>Craniata</taxon>
        <taxon>Vertebrata</taxon>
        <taxon>Euteleostomi</taxon>
        <taxon>Mammalia</taxon>
        <taxon>Eutheria</taxon>
        <taxon>Laurasiatheria</taxon>
        <taxon>Carnivora</taxon>
        <taxon>Caniformia</taxon>
        <taxon>Canidae</taxon>
        <taxon>Canis</taxon>
    </lineage>
</organism>
<keyword evidence="8" id="KW-0597">Phosphoprotein</keyword>
<keyword evidence="18 25" id="KW-0456">Lyase</keyword>
<dbReference type="FunFam" id="3.30.70.1230:FF:000101">
    <property type="entry name" value="Adenylate cyclase"/>
    <property type="match status" value="1"/>
</dbReference>
<keyword evidence="7" id="KW-0488">Methylation</keyword>
<feature type="transmembrane region" description="Helical" evidence="27">
    <location>
        <begin position="303"/>
        <end position="322"/>
    </location>
</feature>
<evidence type="ECO:0000256" key="20">
    <source>
        <dbReference type="ARBA" id="ARBA00040910"/>
    </source>
</evidence>
<keyword evidence="9 27" id="KW-0812">Transmembrane</keyword>
<dbReference type="PROSITE" id="PS00452">
    <property type="entry name" value="GUANYLATE_CYCLASE_1"/>
    <property type="match status" value="1"/>
</dbReference>
<evidence type="ECO:0000256" key="23">
    <source>
        <dbReference type="ARBA" id="ARBA00042065"/>
    </source>
</evidence>
<comment type="similarity">
    <text evidence="25">Belongs to the adenylyl cyclase class-4/guanylyl cyclase family.</text>
</comment>
<evidence type="ECO:0000256" key="22">
    <source>
        <dbReference type="ARBA" id="ARBA00042046"/>
    </source>
</evidence>
<dbReference type="InterPro" id="IPR001054">
    <property type="entry name" value="A/G_cyclase"/>
</dbReference>
<feature type="transmembrane region" description="Helical" evidence="27">
    <location>
        <begin position="328"/>
        <end position="346"/>
    </location>
</feature>
<reference evidence="29" key="2">
    <citation type="submission" date="2025-08" db="UniProtKB">
        <authorList>
            <consortium name="Ensembl"/>
        </authorList>
    </citation>
    <scope>IDENTIFICATION</scope>
    <source>
        <strain evidence="29">Boxer</strain>
    </source>
</reference>
<feature type="transmembrane region" description="Helical" evidence="27">
    <location>
        <begin position="908"/>
        <end position="927"/>
    </location>
</feature>
<evidence type="ECO:0000256" key="11">
    <source>
        <dbReference type="ARBA" id="ARBA00022741"/>
    </source>
</evidence>
<feature type="transmembrane region" description="Helical" evidence="27">
    <location>
        <begin position="353"/>
        <end position="371"/>
    </location>
</feature>
<dbReference type="Pfam" id="PF06327">
    <property type="entry name" value="Adcy_cons_dom"/>
    <property type="match status" value="1"/>
</dbReference>
<evidence type="ECO:0000256" key="24">
    <source>
        <dbReference type="ARBA" id="ARBA00046177"/>
    </source>
</evidence>
<accession>A0A8I3PM67</accession>
<dbReference type="GO" id="GO:0004016">
    <property type="term" value="F:adenylate cyclase activity"/>
    <property type="evidence" value="ECO:0007669"/>
    <property type="project" value="UniProtKB-EC"/>
</dbReference>